<dbReference type="SUPFAM" id="SSF53756">
    <property type="entry name" value="UDP-Glycosyltransferase/glycogen phosphorylase"/>
    <property type="match status" value="1"/>
</dbReference>
<feature type="domain" description="Diacylglycerol glucosyltransferase N-terminal" evidence="6">
    <location>
        <begin position="58"/>
        <end position="223"/>
    </location>
</feature>
<evidence type="ECO:0000256" key="3">
    <source>
        <dbReference type="ARBA" id="ARBA00022676"/>
    </source>
</evidence>
<dbReference type="InterPro" id="IPR050519">
    <property type="entry name" value="Glycosyltransf_28_UgtP"/>
</dbReference>
<dbReference type="Proteomes" id="UP000070376">
    <property type="component" value="Unassembled WGS sequence"/>
</dbReference>
<evidence type="ECO:0000313" key="8">
    <source>
        <dbReference type="Proteomes" id="UP000070376"/>
    </source>
</evidence>
<evidence type="ECO:0000256" key="2">
    <source>
        <dbReference type="ARBA" id="ARBA00006962"/>
    </source>
</evidence>
<dbReference type="AlphaFoldDB" id="A0A133KFD4"/>
<accession>A0A133KFD4</accession>
<dbReference type="Pfam" id="PF06925">
    <property type="entry name" value="MGDG_synth"/>
    <property type="match status" value="1"/>
</dbReference>
<dbReference type="PATRIC" id="fig|1398.22.peg.3053"/>
<dbReference type="GO" id="GO:0016020">
    <property type="term" value="C:membrane"/>
    <property type="evidence" value="ECO:0007669"/>
    <property type="project" value="UniProtKB-SubCell"/>
</dbReference>
<evidence type="ECO:0000259" key="6">
    <source>
        <dbReference type="Pfam" id="PF06925"/>
    </source>
</evidence>
<comment type="caution">
    <text evidence="7">The sequence shown here is derived from an EMBL/GenBank/DDBJ whole genome shotgun (WGS) entry which is preliminary data.</text>
</comment>
<organism evidence="7 8">
    <name type="scientific">Heyndrickxia coagulans</name>
    <name type="common">Weizmannia coagulans</name>
    <dbReference type="NCBI Taxonomy" id="1398"/>
    <lineage>
        <taxon>Bacteria</taxon>
        <taxon>Bacillati</taxon>
        <taxon>Bacillota</taxon>
        <taxon>Bacilli</taxon>
        <taxon>Bacillales</taxon>
        <taxon>Bacillaceae</taxon>
        <taxon>Heyndrickxia</taxon>
    </lineage>
</organism>
<sequence>MNFSFSLKVYCIVSKGSRMRKRSGAFPVNRPKSRGEKRMANKKKDKVLILTGAFGEGHLQAARAIEQAMKIRSPKADPVVVDFMEWVHPTLFPVSHYVYMKGIEKFPNLYGYLYRKTYGRNALSKTLTGLFSTGMRKTLRMLETIRPSVIVSTYPFASSMISKLKEYGLTDIPLVTVITDHTHHSSWLHPYTDHYVVGSHMLRRQLIRLGIPGRKISCTGIPIKPSFLKPVNKQALYKKYGLDPALPAVLVMGGGEGLFGDGLFTAEKLDEVPFRMQLLIVCGHNEKLRARLMDDLKGTKHKVFVLGYIDYVRDLMAVSDVMITKPGGVTTAEALAMELPMILYKALPGQEEDNAAFLTQAGAAVEAADEGTLIRCLARLNENRAQLAKMKRNTLSIQNREAAFRVLSVIDQAKYARLIHASDPEMPDTAHGKYARMRKKALLVHHPHESLDERSGTVWKSSSGY</sequence>
<dbReference type="GO" id="GO:0009247">
    <property type="term" value="P:glycolipid biosynthetic process"/>
    <property type="evidence" value="ECO:0007669"/>
    <property type="project" value="InterPro"/>
</dbReference>
<dbReference type="EMBL" id="LRPN01000147">
    <property type="protein sequence ID" value="KWZ78259.1"/>
    <property type="molecule type" value="Genomic_DNA"/>
</dbReference>
<evidence type="ECO:0000259" key="5">
    <source>
        <dbReference type="Pfam" id="PF04101"/>
    </source>
</evidence>
<dbReference type="PANTHER" id="PTHR43025:SF3">
    <property type="entry name" value="MONOGALACTOSYLDIACYLGLYCEROL SYNTHASE 1, CHLOROPLASTIC"/>
    <property type="match status" value="1"/>
</dbReference>
<gene>
    <name evidence="7" type="ORF">HMPREF3213_03047</name>
</gene>
<dbReference type="Gene3D" id="3.40.50.2000">
    <property type="entry name" value="Glycogen Phosphorylase B"/>
    <property type="match status" value="1"/>
</dbReference>
<dbReference type="GO" id="GO:0016758">
    <property type="term" value="F:hexosyltransferase activity"/>
    <property type="evidence" value="ECO:0007669"/>
    <property type="project" value="InterPro"/>
</dbReference>
<keyword evidence="3" id="KW-0328">Glycosyltransferase</keyword>
<comment type="subcellular location">
    <subcellularLocation>
        <location evidence="1">Membrane</location>
    </subcellularLocation>
</comment>
<evidence type="ECO:0000256" key="1">
    <source>
        <dbReference type="ARBA" id="ARBA00004370"/>
    </source>
</evidence>
<reference evidence="8" key="1">
    <citation type="submission" date="2016-01" db="EMBL/GenBank/DDBJ databases">
        <authorList>
            <person name="Mitreva M."/>
            <person name="Pepin K.H."/>
            <person name="Mihindukulasuriya K.A."/>
            <person name="Fulton R."/>
            <person name="Fronick C."/>
            <person name="O'Laughlin M."/>
            <person name="Miner T."/>
            <person name="Herter B."/>
            <person name="Rosa B.A."/>
            <person name="Cordes M."/>
            <person name="Tomlinson C."/>
            <person name="Wollam A."/>
            <person name="Palsikar V.B."/>
            <person name="Mardis E.R."/>
            <person name="Wilson R.K."/>
        </authorList>
    </citation>
    <scope>NUCLEOTIDE SEQUENCE [LARGE SCALE GENOMIC DNA]</scope>
    <source>
        <strain evidence="8">GED7749B</strain>
    </source>
</reference>
<keyword evidence="4" id="KW-0808">Transferase</keyword>
<dbReference type="InterPro" id="IPR009695">
    <property type="entry name" value="Diacylglyc_glucosyltr_N"/>
</dbReference>
<feature type="domain" description="Glycosyl transferase family 28 C-terminal" evidence="5">
    <location>
        <begin position="272"/>
        <end position="396"/>
    </location>
</feature>
<comment type="similarity">
    <text evidence="2">Belongs to the glycosyltransferase 28 family.</text>
</comment>
<protein>
    <submittedName>
        <fullName evidence="7">Monogalactosyldiacylglycerol synthase protein</fullName>
    </submittedName>
</protein>
<proteinExistence type="inferred from homology"/>
<evidence type="ECO:0000313" key="7">
    <source>
        <dbReference type="EMBL" id="KWZ78259.1"/>
    </source>
</evidence>
<dbReference type="InterPro" id="IPR007235">
    <property type="entry name" value="Glyco_trans_28_C"/>
</dbReference>
<dbReference type="PANTHER" id="PTHR43025">
    <property type="entry name" value="MONOGALACTOSYLDIACYLGLYCEROL SYNTHASE"/>
    <property type="match status" value="1"/>
</dbReference>
<name>A0A133KFD4_HEYCO</name>
<dbReference type="Pfam" id="PF04101">
    <property type="entry name" value="Glyco_tran_28_C"/>
    <property type="match status" value="1"/>
</dbReference>
<evidence type="ECO:0000256" key="4">
    <source>
        <dbReference type="ARBA" id="ARBA00022679"/>
    </source>
</evidence>